<dbReference type="InterPro" id="IPR050491">
    <property type="entry name" value="AmpC-like"/>
</dbReference>
<dbReference type="Gene3D" id="3.40.710.10">
    <property type="entry name" value="DD-peptidase/beta-lactamase superfamily"/>
    <property type="match status" value="1"/>
</dbReference>
<protein>
    <submittedName>
        <fullName evidence="3">CubicO group peptidase (Beta-lactamase class C family)</fullName>
    </submittedName>
</protein>
<feature type="chain" id="PRO_5046581914" evidence="1">
    <location>
        <begin position="25"/>
        <end position="333"/>
    </location>
</feature>
<evidence type="ECO:0000313" key="3">
    <source>
        <dbReference type="EMBL" id="MBP2322703.1"/>
    </source>
</evidence>
<sequence length="333" mass="36054">MPSRRSVLAATLGGLALTATPALAAESRLKSLVDSQHARLAGFQTAAIGAFRGRDQYAVNGDTIFQIGSITKTFTGVALATAVCRGRVSLDDRLTKHLPGFPVSEAITLKQLATHTSGLPRLPTGLLTDPALDVWDPYAHITEAKLIEYLRMTQLIAEPGSKYEYSNLGAGLLGMALNRDYGTMVRDWIARPLRLKDTGLTVTDPRRKVQGYYDKDMPVPDWHMSVLQGMGALYGTVNDLLRFTHAHIKDPSPALKLAQRQHFTDGTTRVGLGWHFGSLPRSGEIIWHNGGTGGFSSYTAFSPSRRTGVAAIVNRFNAADEAQAAAVELLEAL</sequence>
<feature type="domain" description="Beta-lactamase-related" evidence="2">
    <location>
        <begin position="46"/>
        <end position="330"/>
    </location>
</feature>
<dbReference type="InterPro" id="IPR001466">
    <property type="entry name" value="Beta-lactam-related"/>
</dbReference>
<comment type="caution">
    <text evidence="3">The sequence shown here is derived from an EMBL/GenBank/DDBJ whole genome shotgun (WGS) entry which is preliminary data.</text>
</comment>
<dbReference type="PANTHER" id="PTHR46825:SF8">
    <property type="entry name" value="BETA-LACTAMASE-RELATED"/>
    <property type="match status" value="1"/>
</dbReference>
<dbReference type="EMBL" id="JAGINW010000001">
    <property type="protein sequence ID" value="MBP2322703.1"/>
    <property type="molecule type" value="Genomic_DNA"/>
</dbReference>
<dbReference type="InterPro" id="IPR012338">
    <property type="entry name" value="Beta-lactam/transpept-like"/>
</dbReference>
<dbReference type="SUPFAM" id="SSF56601">
    <property type="entry name" value="beta-lactamase/transpeptidase-like"/>
    <property type="match status" value="1"/>
</dbReference>
<evidence type="ECO:0000256" key="1">
    <source>
        <dbReference type="SAM" id="SignalP"/>
    </source>
</evidence>
<feature type="signal peptide" evidence="1">
    <location>
        <begin position="1"/>
        <end position="24"/>
    </location>
</feature>
<dbReference type="InterPro" id="IPR006311">
    <property type="entry name" value="TAT_signal"/>
</dbReference>
<keyword evidence="4" id="KW-1185">Reference proteome</keyword>
<organism evidence="3 4">
    <name type="scientific">Kibdelosporangium banguiense</name>
    <dbReference type="NCBI Taxonomy" id="1365924"/>
    <lineage>
        <taxon>Bacteria</taxon>
        <taxon>Bacillati</taxon>
        <taxon>Actinomycetota</taxon>
        <taxon>Actinomycetes</taxon>
        <taxon>Pseudonocardiales</taxon>
        <taxon>Pseudonocardiaceae</taxon>
        <taxon>Kibdelosporangium</taxon>
    </lineage>
</organism>
<reference evidence="3 4" key="1">
    <citation type="submission" date="2021-03" db="EMBL/GenBank/DDBJ databases">
        <title>Sequencing the genomes of 1000 actinobacteria strains.</title>
        <authorList>
            <person name="Klenk H.-P."/>
        </authorList>
    </citation>
    <scope>NUCLEOTIDE SEQUENCE [LARGE SCALE GENOMIC DNA]</scope>
    <source>
        <strain evidence="3 4">DSM 46670</strain>
    </source>
</reference>
<evidence type="ECO:0000313" key="4">
    <source>
        <dbReference type="Proteomes" id="UP001519332"/>
    </source>
</evidence>
<dbReference type="Proteomes" id="UP001519332">
    <property type="component" value="Unassembled WGS sequence"/>
</dbReference>
<evidence type="ECO:0000259" key="2">
    <source>
        <dbReference type="Pfam" id="PF00144"/>
    </source>
</evidence>
<dbReference type="PROSITE" id="PS51318">
    <property type="entry name" value="TAT"/>
    <property type="match status" value="1"/>
</dbReference>
<accession>A0ABS4TFQ7</accession>
<dbReference type="PANTHER" id="PTHR46825">
    <property type="entry name" value="D-ALANYL-D-ALANINE-CARBOXYPEPTIDASE/ENDOPEPTIDASE AMPH"/>
    <property type="match status" value="1"/>
</dbReference>
<name>A0ABS4TFQ7_9PSEU</name>
<keyword evidence="1" id="KW-0732">Signal</keyword>
<dbReference type="Pfam" id="PF00144">
    <property type="entry name" value="Beta-lactamase"/>
    <property type="match status" value="1"/>
</dbReference>
<gene>
    <name evidence="3" type="ORF">JOF56_003088</name>
</gene>
<proteinExistence type="predicted"/>
<dbReference type="RefSeq" id="WP_209638339.1">
    <property type="nucleotide sequence ID" value="NZ_JAGINW010000001.1"/>
</dbReference>